<dbReference type="Proteomes" id="UP000077339">
    <property type="component" value="Unassembled WGS sequence"/>
</dbReference>
<proteinExistence type="predicted"/>
<dbReference type="STRING" id="1453497.AT15_08515"/>
<dbReference type="RefSeq" id="WP_068346768.1">
    <property type="nucleotide sequence ID" value="NZ_JFHK01000005.1"/>
</dbReference>
<reference evidence="2 3" key="1">
    <citation type="submission" date="2014-02" db="EMBL/GenBank/DDBJ databases">
        <title>Kosmotoga genome sequencing.</title>
        <authorList>
            <person name="Pollo S.M."/>
            <person name="Charchuk R."/>
            <person name="Nesbo C.L."/>
        </authorList>
    </citation>
    <scope>NUCLEOTIDE SEQUENCE [LARGE SCALE GENOMIC DNA]</scope>
    <source>
        <strain evidence="2 3">S304</strain>
    </source>
</reference>
<feature type="domain" description="Crossover junction endonuclease MUS81-like HHH" evidence="1">
    <location>
        <begin position="13"/>
        <end position="83"/>
    </location>
</feature>
<evidence type="ECO:0000259" key="1">
    <source>
        <dbReference type="Pfam" id="PF14716"/>
    </source>
</evidence>
<dbReference type="PATRIC" id="fig|1453497.3.peg.1687"/>
<gene>
    <name evidence="2" type="ORF">AT15_08515</name>
</gene>
<protein>
    <recommendedName>
        <fullName evidence="1">Crossover junction endonuclease MUS81-like HHH domain-containing protein</fullName>
    </recommendedName>
</protein>
<evidence type="ECO:0000313" key="3">
    <source>
        <dbReference type="Proteomes" id="UP000077339"/>
    </source>
</evidence>
<name>A0A176K1Y3_9BACT</name>
<dbReference type="InterPro" id="IPR010996">
    <property type="entry name" value="HHH_MUS81"/>
</dbReference>
<sequence length="153" mass="18066">MERNEKNTLLKLDLARQFEVLARLLEIMRENPFKIRTYRFAARIIRNHPKERLDEEDIRNLSELKGIGSAVVGKSLEYLKQGKISKLEEVKSLFPDSILKLSLETRLPSKVISVLWKDYDITTPESILEFLEDYKDVFKIPELEKKKIRDLFT</sequence>
<dbReference type="InterPro" id="IPR027421">
    <property type="entry name" value="DNA_pol_lamdba_lyase_dom_sf"/>
</dbReference>
<dbReference type="OrthoDB" id="9808747at2"/>
<evidence type="ECO:0000313" key="2">
    <source>
        <dbReference type="EMBL" id="OAA31009.1"/>
    </source>
</evidence>
<organism evidence="2 3">
    <name type="scientific">Kosmotoga arenicorallina S304</name>
    <dbReference type="NCBI Taxonomy" id="1453497"/>
    <lineage>
        <taxon>Bacteria</taxon>
        <taxon>Thermotogati</taxon>
        <taxon>Thermotogota</taxon>
        <taxon>Thermotogae</taxon>
        <taxon>Kosmotogales</taxon>
        <taxon>Kosmotogaceae</taxon>
        <taxon>Kosmotoga</taxon>
    </lineage>
</organism>
<keyword evidence="3" id="KW-1185">Reference proteome</keyword>
<dbReference type="Gene3D" id="1.10.150.110">
    <property type="entry name" value="DNA polymerase beta, N-terminal domain-like"/>
    <property type="match status" value="1"/>
</dbReference>
<dbReference type="Pfam" id="PF14716">
    <property type="entry name" value="HHH_8"/>
    <property type="match status" value="1"/>
</dbReference>
<dbReference type="AlphaFoldDB" id="A0A176K1Y3"/>
<dbReference type="SUPFAM" id="SSF47802">
    <property type="entry name" value="DNA polymerase beta, N-terminal domain-like"/>
    <property type="match status" value="1"/>
</dbReference>
<comment type="caution">
    <text evidence="2">The sequence shown here is derived from an EMBL/GenBank/DDBJ whole genome shotgun (WGS) entry which is preliminary data.</text>
</comment>
<dbReference type="EMBL" id="JFHK01000005">
    <property type="protein sequence ID" value="OAA31009.1"/>
    <property type="molecule type" value="Genomic_DNA"/>
</dbReference>
<accession>A0A176K1Y3</accession>